<dbReference type="EMBL" id="LHXL01000025">
    <property type="protein sequence ID" value="KXA89716.1"/>
    <property type="molecule type" value="Genomic_DNA"/>
</dbReference>
<comment type="caution">
    <text evidence="1">The sequence shown here is derived from an EMBL/GenBank/DDBJ whole genome shotgun (WGS) entry which is preliminary data.</text>
</comment>
<proteinExistence type="predicted"/>
<keyword evidence="2" id="KW-1185">Reference proteome</keyword>
<organism evidence="1 2">
    <name type="scientific">candidate division MSBL1 archaeon SCGC-AAA259D14</name>
    <dbReference type="NCBI Taxonomy" id="1698261"/>
    <lineage>
        <taxon>Archaea</taxon>
        <taxon>Methanobacteriati</taxon>
        <taxon>Methanobacteriota</taxon>
        <taxon>candidate division MSBL1</taxon>
    </lineage>
</organism>
<dbReference type="AlphaFoldDB" id="A0A133U6D9"/>
<protein>
    <submittedName>
        <fullName evidence="1">Uncharacterized protein</fullName>
    </submittedName>
</protein>
<evidence type="ECO:0000313" key="1">
    <source>
        <dbReference type="EMBL" id="KXA89716.1"/>
    </source>
</evidence>
<accession>A0A133U6D9</accession>
<gene>
    <name evidence="1" type="ORF">AKJ62_02490</name>
</gene>
<reference evidence="1 2" key="1">
    <citation type="journal article" date="2016" name="Sci. Rep.">
        <title>Metabolic traits of an uncultured archaeal lineage -MSBL1- from brine pools of the Red Sea.</title>
        <authorList>
            <person name="Mwirichia R."/>
            <person name="Alam I."/>
            <person name="Rashid M."/>
            <person name="Vinu M."/>
            <person name="Ba-Alawi W."/>
            <person name="Anthony Kamau A."/>
            <person name="Kamanda Ngugi D."/>
            <person name="Goker M."/>
            <person name="Klenk H.P."/>
            <person name="Bajic V."/>
            <person name="Stingl U."/>
        </authorList>
    </citation>
    <scope>NUCLEOTIDE SEQUENCE [LARGE SCALE GENOMIC DNA]</scope>
    <source>
        <strain evidence="1">SCGC-AAA259D14</strain>
    </source>
</reference>
<dbReference type="Proteomes" id="UP000070589">
    <property type="component" value="Unassembled WGS sequence"/>
</dbReference>
<sequence length="93" mass="10425">MEMFEGKKGHRIYKNKEDADFLASLAQERGVEVEILRVEVEEGKLAKKAGFTVHHDISIAASPPSTGDQGWIIRKGSEYIRESLGRAVKIIEK</sequence>
<name>A0A133U6D9_9EURY</name>
<evidence type="ECO:0000313" key="2">
    <source>
        <dbReference type="Proteomes" id="UP000070589"/>
    </source>
</evidence>